<evidence type="ECO:0000313" key="2">
    <source>
        <dbReference type="Proteomes" id="UP000095023"/>
    </source>
</evidence>
<keyword evidence="2" id="KW-1185">Reference proteome</keyword>
<sequence>MNTPKAVAVKRKRGDDALKKLKFRREKRVRTDLSDRSVEVFRLAKTYDEGSGRQEG</sequence>
<evidence type="ECO:0000313" key="1">
    <source>
        <dbReference type="EMBL" id="ODV90142.1"/>
    </source>
</evidence>
<dbReference type="EMBL" id="KV453842">
    <property type="protein sequence ID" value="ODV90142.1"/>
    <property type="molecule type" value="Genomic_DNA"/>
</dbReference>
<gene>
    <name evidence="1" type="ORF">CANCADRAFT_31192</name>
</gene>
<organism evidence="1 2">
    <name type="scientific">Tortispora caseinolytica NRRL Y-17796</name>
    <dbReference type="NCBI Taxonomy" id="767744"/>
    <lineage>
        <taxon>Eukaryota</taxon>
        <taxon>Fungi</taxon>
        <taxon>Dikarya</taxon>
        <taxon>Ascomycota</taxon>
        <taxon>Saccharomycotina</taxon>
        <taxon>Trigonopsidomycetes</taxon>
        <taxon>Trigonopsidales</taxon>
        <taxon>Trigonopsidaceae</taxon>
        <taxon>Tortispora</taxon>
    </lineage>
</organism>
<proteinExistence type="predicted"/>
<dbReference type="AlphaFoldDB" id="A0A1E4TEE7"/>
<dbReference type="Proteomes" id="UP000095023">
    <property type="component" value="Unassembled WGS sequence"/>
</dbReference>
<name>A0A1E4TEE7_9ASCO</name>
<protein>
    <submittedName>
        <fullName evidence="1">Uncharacterized protein</fullName>
    </submittedName>
</protein>
<accession>A0A1E4TEE7</accession>
<reference evidence="2" key="1">
    <citation type="submission" date="2016-02" db="EMBL/GenBank/DDBJ databases">
        <title>Comparative genomics of biotechnologically important yeasts.</title>
        <authorList>
            <consortium name="DOE Joint Genome Institute"/>
            <person name="Riley R."/>
            <person name="Haridas S."/>
            <person name="Wolfe K.H."/>
            <person name="Lopes M.R."/>
            <person name="Hittinger C.T."/>
            <person name="Goker M."/>
            <person name="Salamov A."/>
            <person name="Wisecaver J."/>
            <person name="Long T.M."/>
            <person name="Aerts A.L."/>
            <person name="Barry K."/>
            <person name="Choi C."/>
            <person name="Clum A."/>
            <person name="Coughlan A.Y."/>
            <person name="Deshpande S."/>
            <person name="Douglass A.P."/>
            <person name="Hanson S.J."/>
            <person name="Klenk H.-P."/>
            <person name="Labutti K."/>
            <person name="Lapidus A."/>
            <person name="Lindquist E."/>
            <person name="Lipzen A."/>
            <person name="Meier-Kolthoff J.P."/>
            <person name="Ohm R.A."/>
            <person name="Otillar R.P."/>
            <person name="Pangilinan J."/>
            <person name="Peng Y."/>
            <person name="Rokas A."/>
            <person name="Rosa C.A."/>
            <person name="Scheuner C."/>
            <person name="Sibirny A.A."/>
            <person name="Slot J.C."/>
            <person name="Stielow J.B."/>
            <person name="Sun H."/>
            <person name="Kurtzman C.P."/>
            <person name="Blackwell M."/>
            <person name="Jeffries T.W."/>
            <person name="Grigoriev I.V."/>
        </authorList>
    </citation>
    <scope>NUCLEOTIDE SEQUENCE [LARGE SCALE GENOMIC DNA]</scope>
    <source>
        <strain evidence="2">NRRL Y-17796</strain>
    </source>
</reference>